<evidence type="ECO:0000313" key="2">
    <source>
        <dbReference type="EMBL" id="KQS43197.1"/>
    </source>
</evidence>
<name>A0A0Q5U918_DROER</name>
<accession>A0A0Q5U918</accession>
<evidence type="ECO:0000256" key="1">
    <source>
        <dbReference type="SAM" id="MobiDB-lite"/>
    </source>
</evidence>
<dbReference type="AlphaFoldDB" id="A0A0Q5U918"/>
<dbReference type="Proteomes" id="UP000008711">
    <property type="component" value="Unassembled WGS sequence"/>
</dbReference>
<sequence>MAELSPKEAAGERVLPSIFHLRESREFNSNAPNRALSYRVGNWQAQRSQVAQPITRNSKYPSPRE</sequence>
<dbReference type="EMBL" id="CH954178">
    <property type="protein sequence ID" value="KQS43197.1"/>
    <property type="molecule type" value="Genomic_DNA"/>
</dbReference>
<protein>
    <submittedName>
        <fullName evidence="2">Uncharacterized protein</fullName>
    </submittedName>
</protein>
<proteinExistence type="predicted"/>
<evidence type="ECO:0000313" key="3">
    <source>
        <dbReference type="Proteomes" id="UP000008711"/>
    </source>
</evidence>
<reference evidence="2 3" key="1">
    <citation type="journal article" date="2007" name="Nature">
        <title>Evolution of genes and genomes on the Drosophila phylogeny.</title>
        <authorList>
            <consortium name="Drosophila 12 Genomes Consortium"/>
            <person name="Clark A.G."/>
            <person name="Eisen M.B."/>
            <person name="Smith D.R."/>
            <person name="Bergman C.M."/>
            <person name="Oliver B."/>
            <person name="Markow T.A."/>
            <person name="Kaufman T.C."/>
            <person name="Kellis M."/>
            <person name="Gelbart W."/>
            <person name="Iyer V.N."/>
            <person name="Pollard D.A."/>
            <person name="Sackton T.B."/>
            <person name="Larracuente A.M."/>
            <person name="Singh N.D."/>
            <person name="Abad J.P."/>
            <person name="Abt D.N."/>
            <person name="Adryan B."/>
            <person name="Aguade M."/>
            <person name="Akashi H."/>
            <person name="Anderson W.W."/>
            <person name="Aquadro C.F."/>
            <person name="Ardell D.H."/>
            <person name="Arguello R."/>
            <person name="Artieri C.G."/>
            <person name="Barbash D.A."/>
            <person name="Barker D."/>
            <person name="Barsanti P."/>
            <person name="Batterham P."/>
            <person name="Batzoglou S."/>
            <person name="Begun D."/>
            <person name="Bhutkar A."/>
            <person name="Blanco E."/>
            <person name="Bosak S.A."/>
            <person name="Bradley R.K."/>
            <person name="Brand A.D."/>
            <person name="Brent M.R."/>
            <person name="Brooks A.N."/>
            <person name="Brown R.H."/>
            <person name="Butlin R.K."/>
            <person name="Caggese C."/>
            <person name="Calvi B.R."/>
            <person name="Bernardo de Carvalho A."/>
            <person name="Caspi A."/>
            <person name="Castrezana S."/>
            <person name="Celniker S.E."/>
            <person name="Chang J.L."/>
            <person name="Chapple C."/>
            <person name="Chatterji S."/>
            <person name="Chinwalla A."/>
            <person name="Civetta A."/>
            <person name="Clifton S.W."/>
            <person name="Comeron J.M."/>
            <person name="Costello J.C."/>
            <person name="Coyne J.A."/>
            <person name="Daub J."/>
            <person name="David R.G."/>
            <person name="Delcher A.L."/>
            <person name="Delehaunty K."/>
            <person name="Do C.B."/>
            <person name="Ebling H."/>
            <person name="Edwards K."/>
            <person name="Eickbush T."/>
            <person name="Evans J.D."/>
            <person name="Filipski A."/>
            <person name="Findeiss S."/>
            <person name="Freyhult E."/>
            <person name="Fulton L."/>
            <person name="Fulton R."/>
            <person name="Garcia A.C."/>
            <person name="Gardiner A."/>
            <person name="Garfield D.A."/>
            <person name="Garvin B.E."/>
            <person name="Gibson G."/>
            <person name="Gilbert D."/>
            <person name="Gnerre S."/>
            <person name="Godfrey J."/>
            <person name="Good R."/>
            <person name="Gotea V."/>
            <person name="Gravely B."/>
            <person name="Greenberg A.J."/>
            <person name="Griffiths-Jones S."/>
            <person name="Gross S."/>
            <person name="Guigo R."/>
            <person name="Gustafson E.A."/>
            <person name="Haerty W."/>
            <person name="Hahn M.W."/>
            <person name="Halligan D.L."/>
            <person name="Halpern A.L."/>
            <person name="Halter G.M."/>
            <person name="Han M.V."/>
            <person name="Heger A."/>
            <person name="Hillier L."/>
            <person name="Hinrichs A.S."/>
            <person name="Holmes I."/>
            <person name="Hoskins R.A."/>
            <person name="Hubisz M.J."/>
            <person name="Hultmark D."/>
            <person name="Huntley M.A."/>
            <person name="Jaffe D.B."/>
            <person name="Jagadeeshan S."/>
            <person name="Jeck W.R."/>
            <person name="Johnson J."/>
            <person name="Jones C.D."/>
            <person name="Jordan W.C."/>
            <person name="Karpen G.H."/>
            <person name="Kataoka E."/>
            <person name="Keightley P.D."/>
            <person name="Kheradpour P."/>
            <person name="Kirkness E.F."/>
            <person name="Koerich L.B."/>
            <person name="Kristiansen K."/>
            <person name="Kudrna D."/>
            <person name="Kulathinal R.J."/>
            <person name="Kumar S."/>
            <person name="Kwok R."/>
            <person name="Lander E."/>
            <person name="Langley C.H."/>
            <person name="Lapoint R."/>
            <person name="Lazzaro B.P."/>
            <person name="Lee S.J."/>
            <person name="Levesque L."/>
            <person name="Li R."/>
            <person name="Lin C.F."/>
            <person name="Lin M.F."/>
            <person name="Lindblad-Toh K."/>
            <person name="Llopart A."/>
            <person name="Long M."/>
            <person name="Low L."/>
            <person name="Lozovsky E."/>
            <person name="Lu J."/>
            <person name="Luo M."/>
            <person name="Machado C.A."/>
            <person name="Makalowski W."/>
            <person name="Marzo M."/>
            <person name="Matsuda M."/>
            <person name="Matzkin L."/>
            <person name="McAllister B."/>
            <person name="McBride C.S."/>
            <person name="McKernan B."/>
            <person name="McKernan K."/>
            <person name="Mendez-Lago M."/>
            <person name="Minx P."/>
            <person name="Mollenhauer M.U."/>
            <person name="Montooth K."/>
            <person name="Mount S.M."/>
            <person name="Mu X."/>
            <person name="Myers E."/>
            <person name="Negre B."/>
            <person name="Newfeld S."/>
            <person name="Nielsen R."/>
            <person name="Noor M.A."/>
            <person name="O'Grady P."/>
            <person name="Pachter L."/>
            <person name="Papaceit M."/>
            <person name="Parisi M.J."/>
            <person name="Parisi M."/>
            <person name="Parts L."/>
            <person name="Pedersen J.S."/>
            <person name="Pesole G."/>
            <person name="Phillippy A.M."/>
            <person name="Ponting C.P."/>
            <person name="Pop M."/>
            <person name="Porcelli D."/>
            <person name="Powell J.R."/>
            <person name="Prohaska S."/>
            <person name="Pruitt K."/>
            <person name="Puig M."/>
            <person name="Quesneville H."/>
            <person name="Ram K.R."/>
            <person name="Rand D."/>
            <person name="Rasmussen M.D."/>
            <person name="Reed L.K."/>
            <person name="Reenan R."/>
            <person name="Reily A."/>
            <person name="Remington K.A."/>
            <person name="Rieger T.T."/>
            <person name="Ritchie M.G."/>
            <person name="Robin C."/>
            <person name="Rogers Y.H."/>
            <person name="Rohde C."/>
            <person name="Rozas J."/>
            <person name="Rubenfield M.J."/>
            <person name="Ruiz A."/>
            <person name="Russo S."/>
            <person name="Salzberg S.L."/>
            <person name="Sanchez-Gracia A."/>
            <person name="Saranga D.J."/>
            <person name="Sato H."/>
            <person name="Schaeffer S.W."/>
            <person name="Schatz M.C."/>
            <person name="Schlenke T."/>
            <person name="Schwartz R."/>
            <person name="Segarra C."/>
            <person name="Singh R.S."/>
            <person name="Sirot L."/>
            <person name="Sirota M."/>
            <person name="Sisneros N.B."/>
            <person name="Smith C.D."/>
            <person name="Smith T.F."/>
            <person name="Spieth J."/>
            <person name="Stage D.E."/>
            <person name="Stark A."/>
            <person name="Stephan W."/>
            <person name="Strausberg R.L."/>
            <person name="Strempel S."/>
            <person name="Sturgill D."/>
            <person name="Sutton G."/>
            <person name="Sutton G.G."/>
            <person name="Tao W."/>
            <person name="Teichmann S."/>
            <person name="Tobari Y.N."/>
            <person name="Tomimura Y."/>
            <person name="Tsolas J.M."/>
            <person name="Valente V.L."/>
            <person name="Venter E."/>
            <person name="Venter J.C."/>
            <person name="Vicario S."/>
            <person name="Vieira F.G."/>
            <person name="Vilella A.J."/>
            <person name="Villasante A."/>
            <person name="Walenz B."/>
            <person name="Wang J."/>
            <person name="Wasserman M."/>
            <person name="Watts T."/>
            <person name="Wilson D."/>
            <person name="Wilson R.K."/>
            <person name="Wing R.A."/>
            <person name="Wolfner M.F."/>
            <person name="Wong A."/>
            <person name="Wong G.K."/>
            <person name="Wu C.I."/>
            <person name="Wu G."/>
            <person name="Yamamoto D."/>
            <person name="Yang H.P."/>
            <person name="Yang S.P."/>
            <person name="Yorke J.A."/>
            <person name="Yoshida K."/>
            <person name="Zdobnov E."/>
            <person name="Zhang P."/>
            <person name="Zhang Y."/>
            <person name="Zimin A.V."/>
            <person name="Baldwin J."/>
            <person name="Abdouelleil A."/>
            <person name="Abdulkadir J."/>
            <person name="Abebe A."/>
            <person name="Abera B."/>
            <person name="Abreu J."/>
            <person name="Acer S.C."/>
            <person name="Aftuck L."/>
            <person name="Alexander A."/>
            <person name="An P."/>
            <person name="Anderson E."/>
            <person name="Anderson S."/>
            <person name="Arachi H."/>
            <person name="Azer M."/>
            <person name="Bachantsang P."/>
            <person name="Barry A."/>
            <person name="Bayul T."/>
            <person name="Berlin A."/>
            <person name="Bessette D."/>
            <person name="Bloom T."/>
            <person name="Blye J."/>
            <person name="Boguslavskiy L."/>
            <person name="Bonnet C."/>
            <person name="Boukhgalter B."/>
            <person name="Bourzgui I."/>
            <person name="Brown A."/>
            <person name="Cahill P."/>
            <person name="Channer S."/>
            <person name="Cheshatsang Y."/>
            <person name="Chuda L."/>
            <person name="Citroen M."/>
            <person name="Collymore A."/>
            <person name="Cooke P."/>
            <person name="Costello M."/>
            <person name="D'Aco K."/>
            <person name="Daza R."/>
            <person name="De Haan G."/>
            <person name="DeGray S."/>
            <person name="DeMaso C."/>
            <person name="Dhargay N."/>
            <person name="Dooley K."/>
            <person name="Dooley E."/>
            <person name="Doricent M."/>
            <person name="Dorje P."/>
            <person name="Dorjee K."/>
            <person name="Dupes A."/>
            <person name="Elong R."/>
            <person name="Falk J."/>
            <person name="Farina A."/>
            <person name="Faro S."/>
            <person name="Ferguson D."/>
            <person name="Fisher S."/>
            <person name="Foley C.D."/>
            <person name="Franke A."/>
            <person name="Friedrich D."/>
            <person name="Gadbois L."/>
            <person name="Gearin G."/>
            <person name="Gearin C.R."/>
            <person name="Giannoukos G."/>
            <person name="Goode T."/>
            <person name="Graham J."/>
            <person name="Grandbois E."/>
            <person name="Grewal S."/>
            <person name="Gyaltsen K."/>
            <person name="Hafez N."/>
            <person name="Hagos B."/>
            <person name="Hall J."/>
            <person name="Henson C."/>
            <person name="Hollinger A."/>
            <person name="Honan T."/>
            <person name="Huard M.D."/>
            <person name="Hughes L."/>
            <person name="Hurhula B."/>
            <person name="Husby M.E."/>
            <person name="Kamat A."/>
            <person name="Kanga B."/>
            <person name="Kashin S."/>
            <person name="Khazanovich D."/>
            <person name="Kisner P."/>
            <person name="Lance K."/>
            <person name="Lara M."/>
            <person name="Lee W."/>
            <person name="Lennon N."/>
            <person name="Letendre F."/>
            <person name="LeVine R."/>
            <person name="Lipovsky A."/>
            <person name="Liu X."/>
            <person name="Liu J."/>
            <person name="Liu S."/>
            <person name="Lokyitsang T."/>
            <person name="Lokyitsang Y."/>
            <person name="Lubonja R."/>
            <person name="Lui A."/>
            <person name="MacDonald P."/>
            <person name="Magnisalis V."/>
            <person name="Maru K."/>
            <person name="Matthews C."/>
            <person name="McCusker W."/>
            <person name="McDonough S."/>
            <person name="Mehta T."/>
            <person name="Meldrim J."/>
            <person name="Meneus L."/>
            <person name="Mihai O."/>
            <person name="Mihalev A."/>
            <person name="Mihova T."/>
            <person name="Mittelman R."/>
            <person name="Mlenga V."/>
            <person name="Montmayeur A."/>
            <person name="Mulrain L."/>
            <person name="Navidi A."/>
            <person name="Naylor J."/>
            <person name="Negash T."/>
            <person name="Nguyen T."/>
            <person name="Nguyen N."/>
            <person name="Nicol R."/>
            <person name="Norbu C."/>
            <person name="Norbu N."/>
            <person name="Novod N."/>
            <person name="O'Neill B."/>
            <person name="Osman S."/>
            <person name="Markiewicz E."/>
            <person name="Oyono O.L."/>
            <person name="Patti C."/>
            <person name="Phunkhang P."/>
            <person name="Pierre F."/>
            <person name="Priest M."/>
            <person name="Raghuraman S."/>
            <person name="Rege F."/>
            <person name="Reyes R."/>
            <person name="Rise C."/>
            <person name="Rogov P."/>
            <person name="Ross K."/>
            <person name="Ryan E."/>
            <person name="Settipalli S."/>
            <person name="Shea T."/>
            <person name="Sherpa N."/>
            <person name="Shi L."/>
            <person name="Shih D."/>
            <person name="Sparrow T."/>
            <person name="Spaulding J."/>
            <person name="Stalker J."/>
            <person name="Stange-Thomann N."/>
            <person name="Stavropoulos S."/>
            <person name="Stone C."/>
            <person name="Strader C."/>
            <person name="Tesfaye S."/>
            <person name="Thomson T."/>
            <person name="Thoulutsang Y."/>
            <person name="Thoulutsang D."/>
            <person name="Topham K."/>
            <person name="Topping I."/>
            <person name="Tsamla T."/>
            <person name="Vassiliev H."/>
            <person name="Vo A."/>
            <person name="Wangchuk T."/>
            <person name="Wangdi T."/>
            <person name="Weiand M."/>
            <person name="Wilkinson J."/>
            <person name="Wilson A."/>
            <person name="Yadav S."/>
            <person name="Young G."/>
            <person name="Yu Q."/>
            <person name="Zembek L."/>
            <person name="Zhong D."/>
            <person name="Zimmer A."/>
            <person name="Zwirko Z."/>
            <person name="Jaffe D.B."/>
            <person name="Alvarez P."/>
            <person name="Brockman W."/>
            <person name="Butler J."/>
            <person name="Chin C."/>
            <person name="Gnerre S."/>
            <person name="Grabherr M."/>
            <person name="Kleber M."/>
            <person name="Mauceli E."/>
            <person name="MacCallum I."/>
        </authorList>
    </citation>
    <scope>NUCLEOTIDE SEQUENCE [LARGE SCALE GENOMIC DNA]</scope>
    <source>
        <strain evidence="2 3">TSC#14021-0224.01</strain>
    </source>
</reference>
<gene>
    <name evidence="2" type="primary">Dere\GG26634</name>
    <name evidence="2" type="synonym">GG26634</name>
    <name evidence="2" type="ORF">Dere_GG26634</name>
</gene>
<keyword evidence="3" id="KW-1185">Reference proteome</keyword>
<feature type="region of interest" description="Disordered" evidence="1">
    <location>
        <begin position="45"/>
        <end position="65"/>
    </location>
</feature>
<reference evidence="2 3" key="2">
    <citation type="journal article" date="2008" name="Bioinformatics">
        <title>Assembly reconciliation.</title>
        <authorList>
            <person name="Zimin A.V."/>
            <person name="Smith D.R."/>
            <person name="Sutton G."/>
            <person name="Yorke J.A."/>
        </authorList>
    </citation>
    <scope>NUCLEOTIDE SEQUENCE [LARGE SCALE GENOMIC DNA]</scope>
    <source>
        <strain evidence="2 3">TSC#14021-0224.01</strain>
    </source>
</reference>
<organism evidence="2 3">
    <name type="scientific">Drosophila erecta</name>
    <name type="common">Fruit fly</name>
    <dbReference type="NCBI Taxonomy" id="7220"/>
    <lineage>
        <taxon>Eukaryota</taxon>
        <taxon>Metazoa</taxon>
        <taxon>Ecdysozoa</taxon>
        <taxon>Arthropoda</taxon>
        <taxon>Hexapoda</taxon>
        <taxon>Insecta</taxon>
        <taxon>Pterygota</taxon>
        <taxon>Neoptera</taxon>
        <taxon>Endopterygota</taxon>
        <taxon>Diptera</taxon>
        <taxon>Brachycera</taxon>
        <taxon>Muscomorpha</taxon>
        <taxon>Ephydroidea</taxon>
        <taxon>Drosophilidae</taxon>
        <taxon>Drosophila</taxon>
        <taxon>Sophophora</taxon>
    </lineage>
</organism>